<feature type="compositionally biased region" description="Acidic residues" evidence="1">
    <location>
        <begin position="367"/>
        <end position="381"/>
    </location>
</feature>
<organism evidence="2 3">
    <name type="scientific">Cladobotryum mycophilum</name>
    <dbReference type="NCBI Taxonomy" id="491253"/>
    <lineage>
        <taxon>Eukaryota</taxon>
        <taxon>Fungi</taxon>
        <taxon>Dikarya</taxon>
        <taxon>Ascomycota</taxon>
        <taxon>Pezizomycotina</taxon>
        <taxon>Sordariomycetes</taxon>
        <taxon>Hypocreomycetidae</taxon>
        <taxon>Hypocreales</taxon>
        <taxon>Hypocreaceae</taxon>
        <taxon>Cladobotryum</taxon>
    </lineage>
</organism>
<reference evidence="2 3" key="1">
    <citation type="submission" date="2024-01" db="EMBL/GenBank/DDBJ databases">
        <title>Complete genome of Cladobotryum mycophilum ATHUM6906.</title>
        <authorList>
            <person name="Christinaki A.C."/>
            <person name="Myridakis A.I."/>
            <person name="Kouvelis V.N."/>
        </authorList>
    </citation>
    <scope>NUCLEOTIDE SEQUENCE [LARGE SCALE GENOMIC DNA]</scope>
    <source>
        <strain evidence="2 3">ATHUM6906</strain>
    </source>
</reference>
<keyword evidence="3" id="KW-1185">Reference proteome</keyword>
<feature type="region of interest" description="Disordered" evidence="1">
    <location>
        <begin position="352"/>
        <end position="403"/>
    </location>
</feature>
<comment type="caution">
    <text evidence="2">The sequence shown here is derived from an EMBL/GenBank/DDBJ whole genome shotgun (WGS) entry which is preliminary data.</text>
</comment>
<protein>
    <submittedName>
        <fullName evidence="2">Uncharacterized protein</fullName>
    </submittedName>
</protein>
<gene>
    <name evidence="2" type="ORF">PT974_04653</name>
</gene>
<proteinExistence type="predicted"/>
<sequence length="438" mass="49250">MGRILGMLIYSQRLTATVSVKQFRKSQGIGFHSPSIKTPEATIRKVMNDKRISNRSYVEAVVAIRKKPLCPQNLQQYHRQPASFLDCFHSTTTEPNADKMKYIPLEQSVDLMNMETPWLLSWTNTNRSIARNNALEYSQRDILDDLNPPLEYSELFTLEHALGDLNLDKQWPEDATVTILSITHEDVKPAQIYTWKMDQENPILLDGDSGASLSCSSATRNFGFCTSLLRQDSATRSDGQSPLCAISGADKGLLASLLLWMSRIGADKKGNRQAEINTHSCRSDFEMDRTASIDSGLLESEYKLFSTAAIPINPTSDCSHQLVGEEGALRHDAKTSGHCLACCLDMTGSQESELETAEKEPLATGTQEDDLESLEPFVDDDTFGHPTSELFDDAGIPDQDDFQKNNAHQYWKWDDQAQNWWHWDEDSRAAVWAPLEFD</sequence>
<evidence type="ECO:0000256" key="1">
    <source>
        <dbReference type="SAM" id="MobiDB-lite"/>
    </source>
</evidence>
<name>A0ABR0SVL9_9HYPO</name>
<dbReference type="Proteomes" id="UP001338125">
    <property type="component" value="Unassembled WGS sequence"/>
</dbReference>
<evidence type="ECO:0000313" key="2">
    <source>
        <dbReference type="EMBL" id="KAK5996222.1"/>
    </source>
</evidence>
<dbReference type="EMBL" id="JAVFKD010000004">
    <property type="protein sequence ID" value="KAK5996222.1"/>
    <property type="molecule type" value="Genomic_DNA"/>
</dbReference>
<accession>A0ABR0SVL9</accession>
<evidence type="ECO:0000313" key="3">
    <source>
        <dbReference type="Proteomes" id="UP001338125"/>
    </source>
</evidence>